<evidence type="ECO:0000256" key="2">
    <source>
        <dbReference type="ARBA" id="ARBA00022801"/>
    </source>
</evidence>
<dbReference type="EC" id="3.1.1.29" evidence="1"/>
<evidence type="ECO:0000313" key="4">
    <source>
        <dbReference type="EMBL" id="RVD91714.1"/>
    </source>
</evidence>
<evidence type="ECO:0000256" key="1">
    <source>
        <dbReference type="ARBA" id="ARBA00013260"/>
    </source>
</evidence>
<dbReference type="SUPFAM" id="SSF102462">
    <property type="entry name" value="Peptidyl-tRNA hydrolase II"/>
    <property type="match status" value="1"/>
</dbReference>
<dbReference type="OrthoDB" id="201213at2759"/>
<evidence type="ECO:0000313" key="5">
    <source>
        <dbReference type="Proteomes" id="UP000282876"/>
    </source>
</evidence>
<proteinExistence type="predicted"/>
<gene>
    <name evidence="4" type="ORF">TUBRATIS_18220</name>
</gene>
<dbReference type="Proteomes" id="UP000282876">
    <property type="component" value="Unassembled WGS sequence"/>
</dbReference>
<name>A0A437AKU9_9MICR</name>
<organism evidence="4 5">
    <name type="scientific">Tubulinosema ratisbonensis</name>
    <dbReference type="NCBI Taxonomy" id="291195"/>
    <lineage>
        <taxon>Eukaryota</taxon>
        <taxon>Fungi</taxon>
        <taxon>Fungi incertae sedis</taxon>
        <taxon>Microsporidia</taxon>
        <taxon>Tubulinosematoidea</taxon>
        <taxon>Tubulinosematidae</taxon>
        <taxon>Tubulinosema</taxon>
    </lineage>
</organism>
<dbReference type="PANTHER" id="PTHR46194:SF1">
    <property type="entry name" value="PEPTIDYL-TRNA HYDROLASE PTRHD1-RELATED"/>
    <property type="match status" value="1"/>
</dbReference>
<keyword evidence="2 4" id="KW-0378">Hydrolase</keyword>
<sequence>MLKHFIFVRNDINLNTGALLAQVSHVSIKCVLEFLSDPDCYTFINQTDMTTIILQVNEDEYCELKEYLSSNSQVSFVEWLEQPENVMTALAVKPLEIEKEKEFMKFIKKYKLFK</sequence>
<keyword evidence="5" id="KW-1185">Reference proteome</keyword>
<dbReference type="STRING" id="291195.A0A437AKU9"/>
<dbReference type="Pfam" id="PF01981">
    <property type="entry name" value="PTH2"/>
    <property type="match status" value="1"/>
</dbReference>
<evidence type="ECO:0000256" key="3">
    <source>
        <dbReference type="ARBA" id="ARBA00048707"/>
    </source>
</evidence>
<dbReference type="InterPro" id="IPR002833">
    <property type="entry name" value="PTH2"/>
</dbReference>
<reference evidence="4 5" key="1">
    <citation type="submission" date="2018-10" db="EMBL/GenBank/DDBJ databases">
        <title>Draft genome sequence of the microsporidian Tubulinosema ratisbonensis.</title>
        <authorList>
            <person name="Polonais V."/>
            <person name="Peyretaillade E."/>
            <person name="Niehus S."/>
            <person name="Wawrzyniak I."/>
            <person name="Franchet A."/>
            <person name="Gaspin C."/>
            <person name="Reichstadt M."/>
            <person name="Belser C."/>
            <person name="Labadie K."/>
            <person name="Delbac F."/>
            <person name="Ferrandon D."/>
        </authorList>
    </citation>
    <scope>NUCLEOTIDE SEQUENCE [LARGE SCALE GENOMIC DNA]</scope>
    <source>
        <strain evidence="4 5">Franzen</strain>
    </source>
</reference>
<protein>
    <recommendedName>
        <fullName evidence="1">peptidyl-tRNA hydrolase</fullName>
        <ecNumber evidence="1">3.1.1.29</ecNumber>
    </recommendedName>
</protein>
<dbReference type="VEuPathDB" id="MicrosporidiaDB:TUBRATIS_18220"/>
<dbReference type="Gene3D" id="3.40.1490.10">
    <property type="entry name" value="Bit1"/>
    <property type="match status" value="1"/>
</dbReference>
<comment type="catalytic activity">
    <reaction evidence="3">
        <text>an N-acyl-L-alpha-aminoacyl-tRNA + H2O = an N-acyl-L-amino acid + a tRNA + H(+)</text>
        <dbReference type="Rhea" id="RHEA:54448"/>
        <dbReference type="Rhea" id="RHEA-COMP:10123"/>
        <dbReference type="Rhea" id="RHEA-COMP:13883"/>
        <dbReference type="ChEBI" id="CHEBI:15377"/>
        <dbReference type="ChEBI" id="CHEBI:15378"/>
        <dbReference type="ChEBI" id="CHEBI:59874"/>
        <dbReference type="ChEBI" id="CHEBI:78442"/>
        <dbReference type="ChEBI" id="CHEBI:138191"/>
        <dbReference type="EC" id="3.1.1.29"/>
    </reaction>
</comment>
<dbReference type="InterPro" id="IPR042237">
    <property type="entry name" value="PTRHD1"/>
</dbReference>
<dbReference type="EMBL" id="RCSS01000437">
    <property type="protein sequence ID" value="RVD91714.1"/>
    <property type="molecule type" value="Genomic_DNA"/>
</dbReference>
<dbReference type="GO" id="GO:0004045">
    <property type="term" value="F:peptidyl-tRNA hydrolase activity"/>
    <property type="evidence" value="ECO:0007669"/>
    <property type="project" value="UniProtKB-EC"/>
</dbReference>
<accession>A0A437AKU9</accession>
<dbReference type="AlphaFoldDB" id="A0A437AKU9"/>
<dbReference type="InterPro" id="IPR023476">
    <property type="entry name" value="Pep_tRNA_hydro_II_dom_sf"/>
</dbReference>
<comment type="caution">
    <text evidence="4">The sequence shown here is derived from an EMBL/GenBank/DDBJ whole genome shotgun (WGS) entry which is preliminary data.</text>
</comment>
<dbReference type="PANTHER" id="PTHR46194">
    <property type="entry name" value="PEPTIDYL-TRNA HYDROLASE PTRHD1-RELATED"/>
    <property type="match status" value="1"/>
</dbReference>